<sequence length="101" mass="11009">MARRESSAPPCCPEPIRQPPAASRLFLFLSVHLKPTPITHADVPSAAFVIGHSSSRSRCFFSFFSLSSGQNPVEGTCFMPPRRPSTVPRRCDPLPLNISAS</sequence>
<organism evidence="1 2">
    <name type="scientific">Cucumis sativus</name>
    <name type="common">Cucumber</name>
    <dbReference type="NCBI Taxonomy" id="3659"/>
    <lineage>
        <taxon>Eukaryota</taxon>
        <taxon>Viridiplantae</taxon>
        <taxon>Streptophyta</taxon>
        <taxon>Embryophyta</taxon>
        <taxon>Tracheophyta</taxon>
        <taxon>Spermatophyta</taxon>
        <taxon>Magnoliopsida</taxon>
        <taxon>eudicotyledons</taxon>
        <taxon>Gunneridae</taxon>
        <taxon>Pentapetalae</taxon>
        <taxon>rosids</taxon>
        <taxon>fabids</taxon>
        <taxon>Cucurbitales</taxon>
        <taxon>Cucurbitaceae</taxon>
        <taxon>Benincaseae</taxon>
        <taxon>Cucumis</taxon>
    </lineage>
</organism>
<dbReference type="AlphaFoldDB" id="A0A0A0LIA9"/>
<reference evidence="1 2" key="2">
    <citation type="journal article" date="2009" name="PLoS ONE">
        <title>An integrated genetic and cytogenetic map of the cucumber genome.</title>
        <authorList>
            <person name="Ren Y."/>
            <person name="Zhang Z."/>
            <person name="Liu J."/>
            <person name="Staub J.E."/>
            <person name="Han Y."/>
            <person name="Cheng Z."/>
            <person name="Li X."/>
            <person name="Lu J."/>
            <person name="Miao H."/>
            <person name="Kang H."/>
            <person name="Xie B."/>
            <person name="Gu X."/>
            <person name="Wang X."/>
            <person name="Du Y."/>
            <person name="Jin W."/>
            <person name="Huang S."/>
        </authorList>
    </citation>
    <scope>NUCLEOTIDE SEQUENCE [LARGE SCALE GENOMIC DNA]</scope>
    <source>
        <strain evidence="2">cv. 9930</strain>
    </source>
</reference>
<keyword evidence="2" id="KW-1185">Reference proteome</keyword>
<evidence type="ECO:0000313" key="2">
    <source>
        <dbReference type="Proteomes" id="UP000029981"/>
    </source>
</evidence>
<accession>A0A0A0LIA9</accession>
<reference evidence="1 2" key="3">
    <citation type="journal article" date="2010" name="BMC Genomics">
        <title>Transcriptome sequencing and comparative analysis of cucumber flowers with different sex types.</title>
        <authorList>
            <person name="Guo S."/>
            <person name="Zheng Y."/>
            <person name="Joung J.G."/>
            <person name="Liu S."/>
            <person name="Zhang Z."/>
            <person name="Crasta O.R."/>
            <person name="Sobral B.W."/>
            <person name="Xu Y."/>
            <person name="Huang S."/>
            <person name="Fei Z."/>
        </authorList>
    </citation>
    <scope>NUCLEOTIDE SEQUENCE [LARGE SCALE GENOMIC DNA]</scope>
    <source>
        <strain evidence="2">cv. 9930</strain>
    </source>
</reference>
<dbReference type="Proteomes" id="UP000029981">
    <property type="component" value="Chromosome 2"/>
</dbReference>
<dbReference type="EMBL" id="CM002923">
    <property type="protein sequence ID" value="KGN61650.1"/>
    <property type="molecule type" value="Genomic_DNA"/>
</dbReference>
<dbReference type="Gramene" id="KGN61650">
    <property type="protein sequence ID" value="KGN61650"/>
    <property type="gene ID" value="Csa_2G213950"/>
</dbReference>
<evidence type="ECO:0000313" key="1">
    <source>
        <dbReference type="EMBL" id="KGN61650.1"/>
    </source>
</evidence>
<reference evidence="1 2" key="4">
    <citation type="journal article" date="2011" name="BMC Genomics">
        <title>RNA-Seq improves annotation of protein-coding genes in the cucumber genome.</title>
        <authorList>
            <person name="Li Z."/>
            <person name="Zhang Z."/>
            <person name="Yan P."/>
            <person name="Huang S."/>
            <person name="Fei Z."/>
            <person name="Lin K."/>
        </authorList>
    </citation>
    <scope>NUCLEOTIDE SEQUENCE [LARGE SCALE GENOMIC DNA]</scope>
    <source>
        <strain evidence="2">cv. 9930</strain>
    </source>
</reference>
<protein>
    <submittedName>
        <fullName evidence="1">Uncharacterized protein</fullName>
    </submittedName>
</protein>
<name>A0A0A0LIA9_CUCSA</name>
<reference evidence="1 2" key="1">
    <citation type="journal article" date="2009" name="Nat. Genet.">
        <title>The genome of the cucumber, Cucumis sativus L.</title>
        <authorList>
            <person name="Huang S."/>
            <person name="Li R."/>
            <person name="Zhang Z."/>
            <person name="Li L."/>
            <person name="Gu X."/>
            <person name="Fan W."/>
            <person name="Lucas W.J."/>
            <person name="Wang X."/>
            <person name="Xie B."/>
            <person name="Ni P."/>
            <person name="Ren Y."/>
            <person name="Zhu H."/>
            <person name="Li J."/>
            <person name="Lin K."/>
            <person name="Jin W."/>
            <person name="Fei Z."/>
            <person name="Li G."/>
            <person name="Staub J."/>
            <person name="Kilian A."/>
            <person name="van der Vossen E.A."/>
            <person name="Wu Y."/>
            <person name="Guo J."/>
            <person name="He J."/>
            <person name="Jia Z."/>
            <person name="Ren Y."/>
            <person name="Tian G."/>
            <person name="Lu Y."/>
            <person name="Ruan J."/>
            <person name="Qian W."/>
            <person name="Wang M."/>
            <person name="Huang Q."/>
            <person name="Li B."/>
            <person name="Xuan Z."/>
            <person name="Cao J."/>
            <person name="Asan"/>
            <person name="Wu Z."/>
            <person name="Zhang J."/>
            <person name="Cai Q."/>
            <person name="Bai Y."/>
            <person name="Zhao B."/>
            <person name="Han Y."/>
            <person name="Li Y."/>
            <person name="Li X."/>
            <person name="Wang S."/>
            <person name="Shi Q."/>
            <person name="Liu S."/>
            <person name="Cho W.K."/>
            <person name="Kim J.Y."/>
            <person name="Xu Y."/>
            <person name="Heller-Uszynska K."/>
            <person name="Miao H."/>
            <person name="Cheng Z."/>
            <person name="Zhang S."/>
            <person name="Wu J."/>
            <person name="Yang Y."/>
            <person name="Kang H."/>
            <person name="Li M."/>
            <person name="Liang H."/>
            <person name="Ren X."/>
            <person name="Shi Z."/>
            <person name="Wen M."/>
            <person name="Jian M."/>
            <person name="Yang H."/>
            <person name="Zhang G."/>
            <person name="Yang Z."/>
            <person name="Chen R."/>
            <person name="Liu S."/>
            <person name="Li J."/>
            <person name="Ma L."/>
            <person name="Liu H."/>
            <person name="Zhou Y."/>
            <person name="Zhao J."/>
            <person name="Fang X."/>
            <person name="Li G."/>
            <person name="Fang L."/>
            <person name="Li Y."/>
            <person name="Liu D."/>
            <person name="Zheng H."/>
            <person name="Zhang Y."/>
            <person name="Qin N."/>
            <person name="Li Z."/>
            <person name="Yang G."/>
            <person name="Yang S."/>
            <person name="Bolund L."/>
            <person name="Kristiansen K."/>
            <person name="Zheng H."/>
            <person name="Li S."/>
            <person name="Zhang X."/>
            <person name="Yang H."/>
            <person name="Wang J."/>
            <person name="Sun R."/>
            <person name="Zhang B."/>
            <person name="Jiang S."/>
            <person name="Wang J."/>
            <person name="Du Y."/>
            <person name="Li S."/>
        </authorList>
    </citation>
    <scope>NUCLEOTIDE SEQUENCE [LARGE SCALE GENOMIC DNA]</scope>
    <source>
        <strain evidence="2">cv. 9930</strain>
    </source>
</reference>
<gene>
    <name evidence="1" type="ORF">Csa_2G213950</name>
</gene>
<proteinExistence type="predicted"/>